<feature type="domain" description="UBX" evidence="2">
    <location>
        <begin position="224"/>
        <end position="301"/>
    </location>
</feature>
<feature type="non-terminal residue" evidence="4">
    <location>
        <position position="1"/>
    </location>
</feature>
<dbReference type="Gramene" id="ABO98133">
    <property type="protein sequence ID" value="ABO98133"/>
    <property type="gene ID" value="OSTLU_35116"/>
</dbReference>
<dbReference type="GO" id="GO:0043161">
    <property type="term" value="P:proteasome-mediated ubiquitin-dependent protein catabolic process"/>
    <property type="evidence" value="ECO:0007669"/>
    <property type="project" value="TreeGrafter"/>
</dbReference>
<dbReference type="HOGENOM" id="CLU_029402_4_0_1"/>
<dbReference type="KEGG" id="olu:OSTLU_35116"/>
<dbReference type="Pfam" id="PF00789">
    <property type="entry name" value="UBX"/>
    <property type="match status" value="1"/>
</dbReference>
<feature type="compositionally biased region" description="Basic and acidic residues" evidence="1">
    <location>
        <begin position="7"/>
        <end position="17"/>
    </location>
</feature>
<dbReference type="Gene3D" id="3.10.20.90">
    <property type="entry name" value="Phosphatidylinositol 3-kinase Catalytic Subunit, Chain A, domain 1"/>
    <property type="match status" value="1"/>
</dbReference>
<dbReference type="InterPro" id="IPR036241">
    <property type="entry name" value="NSFL1C_SEP_dom_sf"/>
</dbReference>
<evidence type="ECO:0008006" key="6">
    <source>
        <dbReference type="Google" id="ProtNLM"/>
    </source>
</evidence>
<dbReference type="Gene3D" id="3.30.420.210">
    <property type="entry name" value="SEP domain"/>
    <property type="match status" value="1"/>
</dbReference>
<dbReference type="Proteomes" id="UP000001568">
    <property type="component" value="Chromosome 9"/>
</dbReference>
<proteinExistence type="predicted"/>
<dbReference type="CDD" id="cd01770">
    <property type="entry name" value="UBX_UBXN2"/>
    <property type="match status" value="1"/>
</dbReference>
<feature type="compositionally biased region" description="Acidic residues" evidence="1">
    <location>
        <begin position="98"/>
        <end position="108"/>
    </location>
</feature>
<dbReference type="GO" id="GO:0005634">
    <property type="term" value="C:nucleus"/>
    <property type="evidence" value="ECO:0007669"/>
    <property type="project" value="TreeGrafter"/>
</dbReference>
<accession>A4S319</accession>
<dbReference type="OMA" id="QEWYTGG"/>
<dbReference type="STRING" id="436017.A4S319"/>
<feature type="region of interest" description="Disordered" evidence="1">
    <location>
        <begin position="183"/>
        <end position="216"/>
    </location>
</feature>
<protein>
    <recommendedName>
        <fullName evidence="6">UBX domain-containing protein</fullName>
    </recommendedName>
</protein>
<dbReference type="EMBL" id="CP000589">
    <property type="protein sequence ID" value="ABO98133.1"/>
    <property type="molecule type" value="Genomic_DNA"/>
</dbReference>
<dbReference type="FunFam" id="3.30.420.210:FF:000002">
    <property type="entry name" value="UBX domain-containing protein 1"/>
    <property type="match status" value="1"/>
</dbReference>
<dbReference type="GeneID" id="5003508"/>
<dbReference type="eggNOG" id="KOG2086">
    <property type="taxonomic scope" value="Eukaryota"/>
</dbReference>
<dbReference type="GO" id="GO:0007030">
    <property type="term" value="P:Golgi organization"/>
    <property type="evidence" value="ECO:0007669"/>
    <property type="project" value="TreeGrafter"/>
</dbReference>
<dbReference type="SMART" id="SM00166">
    <property type="entry name" value="UBX"/>
    <property type="match status" value="1"/>
</dbReference>
<dbReference type="SUPFAM" id="SSF54236">
    <property type="entry name" value="Ubiquitin-like"/>
    <property type="match status" value="1"/>
</dbReference>
<name>A4S319_OSTLU</name>
<dbReference type="InterPro" id="IPR001012">
    <property type="entry name" value="UBX_dom"/>
</dbReference>
<dbReference type="PROSITE" id="PS50033">
    <property type="entry name" value="UBX"/>
    <property type="match status" value="1"/>
</dbReference>
<sequence length="301" mass="32153">SQSNVRGLRDVNERNDDASDSNGPDPQEWYTGGASSGQAVIDPRERPDARLASMFDSARAHGAMDGTAEDLNPNESRGARGGAATAFRGRGRTLNSSAEEEAADEEEASAATAANADDGIVSRVVTFWQNGFTVDDGPLRTFDDPANVAFMESIGRGEAPAELAPRSRTERVNINLVQRHEPYVPPKEPKYRAFGGSGRTLASDSEPAPASTAPASTVEWNVDESQPTTSIQIRLRDGSRLVAKFNTTHTVAHIHSFIARSRPDESFAYTLQLSGFPPKTLSDDDAVIADAGLAGAVVIQR</sequence>
<keyword evidence="5" id="KW-1185">Reference proteome</keyword>
<evidence type="ECO:0000256" key="1">
    <source>
        <dbReference type="SAM" id="MobiDB-lite"/>
    </source>
</evidence>
<dbReference type="RefSeq" id="XP_001419840.1">
    <property type="nucleotide sequence ID" value="XM_001419803.1"/>
</dbReference>
<feature type="region of interest" description="Disordered" evidence="1">
    <location>
        <begin position="1"/>
        <end position="116"/>
    </location>
</feature>
<dbReference type="GO" id="GO:0043130">
    <property type="term" value="F:ubiquitin binding"/>
    <property type="evidence" value="ECO:0007669"/>
    <property type="project" value="TreeGrafter"/>
</dbReference>
<dbReference type="InterPro" id="IPR029071">
    <property type="entry name" value="Ubiquitin-like_domsf"/>
</dbReference>
<dbReference type="GO" id="GO:0005829">
    <property type="term" value="C:cytosol"/>
    <property type="evidence" value="ECO:0007669"/>
    <property type="project" value="TreeGrafter"/>
</dbReference>
<evidence type="ECO:0000259" key="3">
    <source>
        <dbReference type="PROSITE" id="PS51399"/>
    </source>
</evidence>
<dbReference type="InterPro" id="IPR012989">
    <property type="entry name" value="SEP_domain"/>
</dbReference>
<dbReference type="PROSITE" id="PS51399">
    <property type="entry name" value="SEP"/>
    <property type="match status" value="1"/>
</dbReference>
<evidence type="ECO:0000313" key="4">
    <source>
        <dbReference type="EMBL" id="ABO98133.1"/>
    </source>
</evidence>
<feature type="domain" description="SEP" evidence="3">
    <location>
        <begin position="120"/>
        <end position="185"/>
    </location>
</feature>
<dbReference type="GO" id="GO:0031468">
    <property type="term" value="P:nuclear membrane reassembly"/>
    <property type="evidence" value="ECO:0007669"/>
    <property type="project" value="TreeGrafter"/>
</dbReference>
<feature type="compositionally biased region" description="Low complexity" evidence="1">
    <location>
        <begin position="202"/>
        <end position="216"/>
    </location>
</feature>
<reference evidence="4 5" key="1">
    <citation type="journal article" date="2007" name="Proc. Natl. Acad. Sci. U.S.A.">
        <title>The tiny eukaryote Ostreococcus provides genomic insights into the paradox of plankton speciation.</title>
        <authorList>
            <person name="Palenik B."/>
            <person name="Grimwood J."/>
            <person name="Aerts A."/>
            <person name="Rouze P."/>
            <person name="Salamov A."/>
            <person name="Putnam N."/>
            <person name="Dupont C."/>
            <person name="Jorgensen R."/>
            <person name="Derelle E."/>
            <person name="Rombauts S."/>
            <person name="Zhou K."/>
            <person name="Otillar R."/>
            <person name="Merchant S.S."/>
            <person name="Podell S."/>
            <person name="Gaasterland T."/>
            <person name="Napoli C."/>
            <person name="Gendler K."/>
            <person name="Manuell A."/>
            <person name="Tai V."/>
            <person name="Vallon O."/>
            <person name="Piganeau G."/>
            <person name="Jancek S."/>
            <person name="Heijde M."/>
            <person name="Jabbari K."/>
            <person name="Bowler C."/>
            <person name="Lohr M."/>
            <person name="Robbens S."/>
            <person name="Werner G."/>
            <person name="Dubchak I."/>
            <person name="Pazour G.J."/>
            <person name="Ren Q."/>
            <person name="Paulsen I."/>
            <person name="Delwiche C."/>
            <person name="Schmutz J."/>
            <person name="Rokhsar D."/>
            <person name="Van de Peer Y."/>
            <person name="Moreau H."/>
            <person name="Grigoriev I.V."/>
        </authorList>
    </citation>
    <scope>NUCLEOTIDE SEQUENCE [LARGE SCALE GENOMIC DNA]</scope>
    <source>
        <strain evidence="4 5">CCE9901</strain>
    </source>
</reference>
<dbReference type="SMART" id="SM00553">
    <property type="entry name" value="SEP"/>
    <property type="match status" value="1"/>
</dbReference>
<dbReference type="PANTHER" id="PTHR23333">
    <property type="entry name" value="UBX DOMAIN CONTAINING PROTEIN"/>
    <property type="match status" value="1"/>
</dbReference>
<dbReference type="PANTHER" id="PTHR23333:SF20">
    <property type="entry name" value="NSFL1 COFACTOR P47"/>
    <property type="match status" value="1"/>
</dbReference>
<dbReference type="SUPFAM" id="SSF102848">
    <property type="entry name" value="NSFL1 (p97 ATPase) cofactor p47, SEP domain"/>
    <property type="match status" value="1"/>
</dbReference>
<dbReference type="OrthoDB" id="25887at2759"/>
<dbReference type="GO" id="GO:0000045">
    <property type="term" value="P:autophagosome assembly"/>
    <property type="evidence" value="ECO:0007669"/>
    <property type="project" value="TreeGrafter"/>
</dbReference>
<organism evidence="4 5">
    <name type="scientific">Ostreococcus lucimarinus (strain CCE9901)</name>
    <dbReference type="NCBI Taxonomy" id="436017"/>
    <lineage>
        <taxon>Eukaryota</taxon>
        <taxon>Viridiplantae</taxon>
        <taxon>Chlorophyta</taxon>
        <taxon>Mamiellophyceae</taxon>
        <taxon>Mamiellales</taxon>
        <taxon>Bathycoccaceae</taxon>
        <taxon>Ostreococcus</taxon>
    </lineage>
</organism>
<evidence type="ECO:0000259" key="2">
    <source>
        <dbReference type="PROSITE" id="PS50033"/>
    </source>
</evidence>
<dbReference type="AlphaFoldDB" id="A4S319"/>
<dbReference type="Pfam" id="PF08059">
    <property type="entry name" value="SEP"/>
    <property type="match status" value="1"/>
</dbReference>
<feature type="compositionally biased region" description="Low complexity" evidence="1">
    <location>
        <begin position="82"/>
        <end position="97"/>
    </location>
</feature>
<dbReference type="GO" id="GO:0061025">
    <property type="term" value="P:membrane fusion"/>
    <property type="evidence" value="ECO:0007669"/>
    <property type="project" value="TreeGrafter"/>
</dbReference>
<gene>
    <name evidence="4" type="ORF">OSTLU_35116</name>
</gene>
<evidence type="ECO:0000313" key="5">
    <source>
        <dbReference type="Proteomes" id="UP000001568"/>
    </source>
</evidence>